<protein>
    <submittedName>
        <fullName evidence="2">Uncharacterized protein</fullName>
    </submittedName>
</protein>
<dbReference type="EMBL" id="JAWQEG010004380">
    <property type="protein sequence ID" value="KAK3861893.1"/>
    <property type="molecule type" value="Genomic_DNA"/>
</dbReference>
<accession>A0AAE1K3E5</accession>
<gene>
    <name evidence="2" type="ORF">Pcinc_032185</name>
</gene>
<evidence type="ECO:0000313" key="3">
    <source>
        <dbReference type="Proteomes" id="UP001286313"/>
    </source>
</evidence>
<dbReference type="AlphaFoldDB" id="A0AAE1K3E5"/>
<dbReference type="Proteomes" id="UP001286313">
    <property type="component" value="Unassembled WGS sequence"/>
</dbReference>
<proteinExistence type="predicted"/>
<evidence type="ECO:0000256" key="1">
    <source>
        <dbReference type="SAM" id="MobiDB-lite"/>
    </source>
</evidence>
<keyword evidence="3" id="KW-1185">Reference proteome</keyword>
<comment type="caution">
    <text evidence="2">The sequence shown here is derived from an EMBL/GenBank/DDBJ whole genome shotgun (WGS) entry which is preliminary data.</text>
</comment>
<evidence type="ECO:0000313" key="2">
    <source>
        <dbReference type="EMBL" id="KAK3861893.1"/>
    </source>
</evidence>
<reference evidence="2" key="1">
    <citation type="submission" date="2023-10" db="EMBL/GenBank/DDBJ databases">
        <title>Genome assemblies of two species of porcelain crab, Petrolisthes cinctipes and Petrolisthes manimaculis (Anomura: Porcellanidae).</title>
        <authorList>
            <person name="Angst P."/>
        </authorList>
    </citation>
    <scope>NUCLEOTIDE SEQUENCE</scope>
    <source>
        <strain evidence="2">PB745_01</strain>
        <tissue evidence="2">Gill</tissue>
    </source>
</reference>
<sequence>MRYLEWERGGEEEEGEEEEWERGGEEKVVVMVVVVVLYMVLVWQQEVEGRWKEVCMEESSLAFHPSKVNYPNPQNQPALYSTLIHRPSLPPDRPSTHSTPTLHLFPLSVTFHTSPRPLLLPHSLSHNFFNT</sequence>
<name>A0AAE1K3E5_PETCI</name>
<feature type="region of interest" description="Disordered" evidence="1">
    <location>
        <begin position="1"/>
        <end position="22"/>
    </location>
</feature>
<organism evidence="2 3">
    <name type="scientific">Petrolisthes cinctipes</name>
    <name type="common">Flat porcelain crab</name>
    <dbReference type="NCBI Taxonomy" id="88211"/>
    <lineage>
        <taxon>Eukaryota</taxon>
        <taxon>Metazoa</taxon>
        <taxon>Ecdysozoa</taxon>
        <taxon>Arthropoda</taxon>
        <taxon>Crustacea</taxon>
        <taxon>Multicrustacea</taxon>
        <taxon>Malacostraca</taxon>
        <taxon>Eumalacostraca</taxon>
        <taxon>Eucarida</taxon>
        <taxon>Decapoda</taxon>
        <taxon>Pleocyemata</taxon>
        <taxon>Anomura</taxon>
        <taxon>Galatheoidea</taxon>
        <taxon>Porcellanidae</taxon>
        <taxon>Petrolisthes</taxon>
    </lineage>
</organism>
<feature type="compositionally biased region" description="Acidic residues" evidence="1">
    <location>
        <begin position="10"/>
        <end position="20"/>
    </location>
</feature>